<comment type="caution">
    <text evidence="1">The sequence shown here is derived from an EMBL/GenBank/DDBJ whole genome shotgun (WGS) entry which is preliminary data.</text>
</comment>
<proteinExistence type="predicted"/>
<dbReference type="AlphaFoldDB" id="A0AAV4R465"/>
<name>A0AAV4R465_CAEEX</name>
<gene>
    <name evidence="1" type="ORF">CEXT_518951</name>
</gene>
<organism evidence="1 2">
    <name type="scientific">Caerostris extrusa</name>
    <name type="common">Bark spider</name>
    <name type="synonym">Caerostris bankana</name>
    <dbReference type="NCBI Taxonomy" id="172846"/>
    <lineage>
        <taxon>Eukaryota</taxon>
        <taxon>Metazoa</taxon>
        <taxon>Ecdysozoa</taxon>
        <taxon>Arthropoda</taxon>
        <taxon>Chelicerata</taxon>
        <taxon>Arachnida</taxon>
        <taxon>Araneae</taxon>
        <taxon>Araneomorphae</taxon>
        <taxon>Entelegynae</taxon>
        <taxon>Araneoidea</taxon>
        <taxon>Araneidae</taxon>
        <taxon>Caerostris</taxon>
    </lineage>
</organism>
<evidence type="ECO:0008006" key="3">
    <source>
        <dbReference type="Google" id="ProtNLM"/>
    </source>
</evidence>
<dbReference type="EMBL" id="BPLR01007156">
    <property type="protein sequence ID" value="GIY14868.1"/>
    <property type="molecule type" value="Genomic_DNA"/>
</dbReference>
<accession>A0AAV4R465</accession>
<sequence>MIKNSLTAYSSIQYLFGDCELPLYTDHKSLTLVFHQNMETASSRPGVHRTVYCGYAMNIRKRKPTFHNLCCLPHPDIKCTTKLISYKFKRHLTKKKKTREIEINAVSNAEILRFKKACTADVKNHIGSQRYSEINVEIISPLPSSSSRKVSLLLNCIIDRCSRWPEATPYQTSESKKPLILQSCKNWNSHFGCDNNHN</sequence>
<reference evidence="1 2" key="1">
    <citation type="submission" date="2021-06" db="EMBL/GenBank/DDBJ databases">
        <title>Caerostris extrusa draft genome.</title>
        <authorList>
            <person name="Kono N."/>
            <person name="Arakawa K."/>
        </authorList>
    </citation>
    <scope>NUCLEOTIDE SEQUENCE [LARGE SCALE GENOMIC DNA]</scope>
</reference>
<dbReference type="Proteomes" id="UP001054945">
    <property type="component" value="Unassembled WGS sequence"/>
</dbReference>
<evidence type="ECO:0000313" key="1">
    <source>
        <dbReference type="EMBL" id="GIY14868.1"/>
    </source>
</evidence>
<keyword evidence="2" id="KW-1185">Reference proteome</keyword>
<evidence type="ECO:0000313" key="2">
    <source>
        <dbReference type="Proteomes" id="UP001054945"/>
    </source>
</evidence>
<protein>
    <recommendedName>
        <fullName evidence="3">Reverse transcriptase RNase H-like domain-containing protein</fullName>
    </recommendedName>
</protein>